<dbReference type="AlphaFoldDB" id="A0A1H7WJB6"/>
<name>A0A1H7WJB6_STRJI</name>
<keyword evidence="3" id="KW-1185">Reference proteome</keyword>
<feature type="compositionally biased region" description="Basic and acidic residues" evidence="1">
    <location>
        <begin position="19"/>
        <end position="31"/>
    </location>
</feature>
<dbReference type="RefSeq" id="WP_161791241.1">
    <property type="nucleotide sequence ID" value="NZ_BBPN01000011.1"/>
</dbReference>
<proteinExistence type="predicted"/>
<dbReference type="EMBL" id="FOAZ01000020">
    <property type="protein sequence ID" value="SEM21590.1"/>
    <property type="molecule type" value="Genomic_DNA"/>
</dbReference>
<evidence type="ECO:0000256" key="1">
    <source>
        <dbReference type="SAM" id="MobiDB-lite"/>
    </source>
</evidence>
<gene>
    <name evidence="2" type="ORF">SAMN05414137_120203</name>
</gene>
<sequence>MTERKSRNRKTRAKNAGPSRDRSRDQDESRTNRIRLAQTAVEAAKLAWEIGNRFWR</sequence>
<dbReference type="Proteomes" id="UP000183015">
    <property type="component" value="Unassembled WGS sequence"/>
</dbReference>
<accession>A0A1H7WJB6</accession>
<evidence type="ECO:0000313" key="3">
    <source>
        <dbReference type="Proteomes" id="UP000183015"/>
    </source>
</evidence>
<feature type="region of interest" description="Disordered" evidence="1">
    <location>
        <begin position="1"/>
        <end position="34"/>
    </location>
</feature>
<reference evidence="3" key="1">
    <citation type="submission" date="2016-10" db="EMBL/GenBank/DDBJ databases">
        <authorList>
            <person name="Varghese N."/>
        </authorList>
    </citation>
    <scope>NUCLEOTIDE SEQUENCE [LARGE SCALE GENOMIC DNA]</scope>
    <source>
        <strain evidence="3">DSM 45096 / BCRC 16803 / CGMCC 4.1857 / CIP 109030 / JCM 12277 / KCTC 19219 / NBRC 100920 / 33214</strain>
    </source>
</reference>
<organism evidence="2 3">
    <name type="scientific">Streptacidiphilus jiangxiensis</name>
    <dbReference type="NCBI Taxonomy" id="235985"/>
    <lineage>
        <taxon>Bacteria</taxon>
        <taxon>Bacillati</taxon>
        <taxon>Actinomycetota</taxon>
        <taxon>Actinomycetes</taxon>
        <taxon>Kitasatosporales</taxon>
        <taxon>Streptomycetaceae</taxon>
        <taxon>Streptacidiphilus</taxon>
    </lineage>
</organism>
<feature type="compositionally biased region" description="Basic residues" evidence="1">
    <location>
        <begin position="1"/>
        <end position="13"/>
    </location>
</feature>
<evidence type="ECO:0000313" key="2">
    <source>
        <dbReference type="EMBL" id="SEM21590.1"/>
    </source>
</evidence>
<protein>
    <submittedName>
        <fullName evidence="2">Uncharacterized protein</fullName>
    </submittedName>
</protein>